<dbReference type="Proteomes" id="UP000032254">
    <property type="component" value="Unassembled WGS sequence"/>
</dbReference>
<keyword evidence="1" id="KW-1133">Transmembrane helix</keyword>
<protein>
    <submittedName>
        <fullName evidence="2">Uncharacterized protein</fullName>
    </submittedName>
</protein>
<comment type="caution">
    <text evidence="2">The sequence shown here is derived from an EMBL/GenBank/DDBJ whole genome shotgun (WGS) entry which is preliminary data.</text>
</comment>
<evidence type="ECO:0000256" key="1">
    <source>
        <dbReference type="SAM" id="Phobius"/>
    </source>
</evidence>
<organism evidence="2 3">
    <name type="scientific">Micromonospora haikouensis</name>
    <dbReference type="NCBI Taxonomy" id="686309"/>
    <lineage>
        <taxon>Bacteria</taxon>
        <taxon>Bacillati</taxon>
        <taxon>Actinomycetota</taxon>
        <taxon>Actinomycetes</taxon>
        <taxon>Micromonosporales</taxon>
        <taxon>Micromonosporaceae</taxon>
        <taxon>Micromonospora</taxon>
    </lineage>
</organism>
<keyword evidence="1" id="KW-0472">Membrane</keyword>
<gene>
    <name evidence="2" type="ORF">TK50_28565</name>
</gene>
<evidence type="ECO:0000313" key="2">
    <source>
        <dbReference type="EMBL" id="KIR61539.1"/>
    </source>
</evidence>
<proteinExistence type="predicted"/>
<feature type="transmembrane region" description="Helical" evidence="1">
    <location>
        <begin position="129"/>
        <end position="153"/>
    </location>
</feature>
<dbReference type="RefSeq" id="WP_043968590.1">
    <property type="nucleotide sequence ID" value="NZ_JXSX01000003.1"/>
</dbReference>
<feature type="transmembrane region" description="Helical" evidence="1">
    <location>
        <begin position="35"/>
        <end position="55"/>
    </location>
</feature>
<dbReference type="PATRIC" id="fig|47853.6.peg.5985"/>
<dbReference type="EMBL" id="JXSX01000003">
    <property type="protein sequence ID" value="KIR61539.1"/>
    <property type="molecule type" value="Genomic_DNA"/>
</dbReference>
<dbReference type="AlphaFoldDB" id="A0A0D0WS85"/>
<accession>A0A0D0WS85</accession>
<dbReference type="GeneID" id="301307967"/>
<feature type="transmembrane region" description="Helical" evidence="1">
    <location>
        <begin position="6"/>
        <end position="23"/>
    </location>
</feature>
<keyword evidence="3" id="KW-1185">Reference proteome</keyword>
<name>A0A0D0WS85_9ACTN</name>
<sequence>MDSSLAILIGGTAVFAGGVGYLVARRDADRRRAGLAAVGAAGGVAASFLLMLYLATVALPATVGLVAFLAGLVAYLAFRRDLGRRRAALAASGAGAFVAAGFLFVVYLAVIAFVVAVGVYLLARDRLRISQAVILTGTTLGGLLAASALVFWVSLSYVM</sequence>
<feature type="transmembrane region" description="Helical" evidence="1">
    <location>
        <begin position="61"/>
        <end position="78"/>
    </location>
</feature>
<feature type="transmembrane region" description="Helical" evidence="1">
    <location>
        <begin position="90"/>
        <end position="123"/>
    </location>
</feature>
<reference evidence="2 3" key="1">
    <citation type="submission" date="2015-01" db="EMBL/GenBank/DDBJ databases">
        <title>Sequencing and annotation of Micromonospora carbonacea strain JXNU-1 genome.</title>
        <authorList>
            <person name="Long Z."/>
            <person name="Huang Y."/>
            <person name="Jiang Y."/>
        </authorList>
    </citation>
    <scope>NUCLEOTIDE SEQUENCE [LARGE SCALE GENOMIC DNA]</scope>
    <source>
        <strain evidence="2 3">JXNU-1</strain>
    </source>
</reference>
<keyword evidence="1" id="KW-0812">Transmembrane</keyword>
<evidence type="ECO:0000313" key="3">
    <source>
        <dbReference type="Proteomes" id="UP000032254"/>
    </source>
</evidence>